<gene>
    <name evidence="1" type="ORF">CJJ18_04390</name>
</gene>
<reference evidence="1" key="1">
    <citation type="submission" date="2017-08" db="EMBL/GenBank/DDBJ databases">
        <title>Genome sequence of Candidatus Hamiltonella defensa from Acyrthosiphon pisum strain MI47.</title>
        <authorList>
            <person name="Patel V.A."/>
            <person name="Chevignon G."/>
            <person name="Russell J.A."/>
            <person name="Oliver K.M."/>
        </authorList>
    </citation>
    <scope>NUCLEOTIDE SEQUENCE</scope>
    <source>
        <strain evidence="1">MI47</strain>
    </source>
</reference>
<evidence type="ECO:0000313" key="1">
    <source>
        <dbReference type="EMBL" id="ASV33411.1"/>
    </source>
</evidence>
<proteinExistence type="predicted"/>
<sequence length="70" mass="7825">MQPMNHTDAKSVIAKNCSVRKSEILGVWGVTEPETLLISQFKWLFILKSDHYSSLNAPSSPPADILWHCG</sequence>
<dbReference type="Proteomes" id="UP000792865">
    <property type="component" value="Chromosome"/>
</dbReference>
<name>A0AAC9VJD7_9ENTR</name>
<evidence type="ECO:0000313" key="2">
    <source>
        <dbReference type="Proteomes" id="UP000792865"/>
    </source>
</evidence>
<dbReference type="AlphaFoldDB" id="A0AAC9VJD7"/>
<dbReference type="EMBL" id="CP022932">
    <property type="protein sequence ID" value="ASV33411.1"/>
    <property type="molecule type" value="Genomic_DNA"/>
</dbReference>
<organism evidence="1 2">
    <name type="scientific">Candidatus Williamhamiltonella defendens</name>
    <dbReference type="NCBI Taxonomy" id="138072"/>
    <lineage>
        <taxon>Bacteria</taxon>
        <taxon>Pseudomonadati</taxon>
        <taxon>Pseudomonadota</taxon>
        <taxon>Gammaproteobacteria</taxon>
        <taxon>Enterobacterales</taxon>
        <taxon>Enterobacteriaceae</taxon>
        <taxon>aphid secondary symbionts</taxon>
        <taxon>Candidatus Williamhamiltonella</taxon>
    </lineage>
</organism>
<accession>A0AAC9VJD7</accession>
<protein>
    <submittedName>
        <fullName evidence="1">Uncharacterized protein</fullName>
    </submittedName>
</protein>